<dbReference type="PANTHER" id="PTHR36964:SF1">
    <property type="entry name" value="PROTEIN-METHIONINE-SULFOXIDE REDUCTASE HEME-BINDING SUBUNIT MSRQ"/>
    <property type="match status" value="1"/>
</dbReference>
<sequence>MPAIWLAVDAFTDGLGTNPVEALLHRSGWWTLTFLMLTLTVTPLRQLTGLGWLIKLRRTLGLYAFFYATLHFGIYLGIDQFFAWEFILEDIAERPYITLGFTALLLLAPLALTSTKGMIKRLGGARWRRLHRLVYVAAALGVIHFLWLVKADIREPAIFGLALVVLLGYRVVAPRVRRALAAPARRSERGGRLRTSDA</sequence>
<name>A0AAE4Z737_9BACT</name>
<evidence type="ECO:0000313" key="9">
    <source>
        <dbReference type="EMBL" id="NIR74218.1"/>
    </source>
</evidence>
<accession>A0AAE4Z737</accession>
<dbReference type="GO" id="GO:0005886">
    <property type="term" value="C:plasma membrane"/>
    <property type="evidence" value="ECO:0007669"/>
    <property type="project" value="UniProtKB-SubCell"/>
</dbReference>
<keyword evidence="3 7" id="KW-0812">Transmembrane</keyword>
<evidence type="ECO:0000256" key="6">
    <source>
        <dbReference type="ARBA" id="ARBA00023136"/>
    </source>
</evidence>
<evidence type="ECO:0000256" key="1">
    <source>
        <dbReference type="ARBA" id="ARBA00004141"/>
    </source>
</evidence>
<evidence type="ECO:0000313" key="10">
    <source>
        <dbReference type="Proteomes" id="UP000702544"/>
    </source>
</evidence>
<evidence type="ECO:0000256" key="7">
    <source>
        <dbReference type="HAMAP-Rule" id="MF_01207"/>
    </source>
</evidence>
<dbReference type="HAMAP" id="MF_01207">
    <property type="entry name" value="MsrQ"/>
    <property type="match status" value="1"/>
</dbReference>
<comment type="function">
    <text evidence="7">Part of the MsrPQ system that repairs oxidized cell envelope proteins containing methionine sulfoxide residues (Met-O), using respiratory chain electrons. Thus protects these proteins from oxidative-stress damage caused by reactive species of oxygen and chlorine. MsrPQ is essential for the maintenance of envelope integrity under bleach stress, rescuing a wide series of structurally unrelated cell envelope proteins from methionine oxidation. MsrQ provides electrons for reduction to the reductase catalytic subunit MsrP, using the quinone pool of the respiratory chain.</text>
</comment>
<dbReference type="Proteomes" id="UP000702544">
    <property type="component" value="Unassembled WGS sequence"/>
</dbReference>
<dbReference type="InterPro" id="IPR022837">
    <property type="entry name" value="MsrQ-like"/>
</dbReference>
<dbReference type="AlphaFoldDB" id="A0AAE4Z737"/>
<feature type="transmembrane region" description="Helical" evidence="7">
    <location>
        <begin position="156"/>
        <end position="173"/>
    </location>
</feature>
<dbReference type="GO" id="GO:0016679">
    <property type="term" value="F:oxidoreductase activity, acting on diphenols and related substances as donors"/>
    <property type="evidence" value="ECO:0007669"/>
    <property type="project" value="TreeGrafter"/>
</dbReference>
<feature type="transmembrane region" description="Helical" evidence="7">
    <location>
        <begin position="95"/>
        <end position="112"/>
    </location>
</feature>
<comment type="cofactor">
    <cofactor evidence="7">
        <name>FMN</name>
        <dbReference type="ChEBI" id="CHEBI:58210"/>
    </cofactor>
    <text evidence="7">Binds 1 FMN per subunit.</text>
</comment>
<dbReference type="GO" id="GO:0020037">
    <property type="term" value="F:heme binding"/>
    <property type="evidence" value="ECO:0007669"/>
    <property type="project" value="UniProtKB-UniRule"/>
</dbReference>
<protein>
    <recommendedName>
        <fullName evidence="7">Protein-methionine-sulfoxide reductase heme-binding subunit MsrQ</fullName>
    </recommendedName>
    <alternativeName>
        <fullName evidence="7">Flavocytochrome MsrQ</fullName>
    </alternativeName>
</protein>
<dbReference type="Pfam" id="PF01794">
    <property type="entry name" value="Ferric_reduct"/>
    <property type="match status" value="1"/>
</dbReference>
<feature type="transmembrane region" description="Helical" evidence="7">
    <location>
        <begin position="133"/>
        <end position="150"/>
    </location>
</feature>
<feature type="transmembrane region" description="Helical" evidence="7">
    <location>
        <begin position="60"/>
        <end position="83"/>
    </location>
</feature>
<reference evidence="9 10" key="1">
    <citation type="submission" date="2020-01" db="EMBL/GenBank/DDBJ databases">
        <title>Genomes assembled from Gulf of Kutch pelagic sediment metagenomes.</title>
        <authorList>
            <person name="Chandrashekar M."/>
            <person name="Mahajan M.S."/>
            <person name="Dave K.J."/>
            <person name="Vatsa P."/>
            <person name="Nathani N.M."/>
        </authorList>
    </citation>
    <scope>NUCLEOTIDE SEQUENCE [LARGE SCALE GENOMIC DNA]</scope>
    <source>
        <strain evidence="9">KS3-K002</strain>
    </source>
</reference>
<dbReference type="GO" id="GO:0009055">
    <property type="term" value="F:electron transfer activity"/>
    <property type="evidence" value="ECO:0007669"/>
    <property type="project" value="UniProtKB-UniRule"/>
</dbReference>
<evidence type="ECO:0000256" key="4">
    <source>
        <dbReference type="ARBA" id="ARBA00022989"/>
    </source>
</evidence>
<dbReference type="InterPro" id="IPR013130">
    <property type="entry name" value="Fe3_Rdtase_TM_dom"/>
</dbReference>
<keyword evidence="7" id="KW-1003">Cell membrane</keyword>
<feature type="domain" description="Ferric oxidoreductase" evidence="8">
    <location>
        <begin position="28"/>
        <end position="142"/>
    </location>
</feature>
<keyword evidence="7" id="KW-0285">Flavoprotein</keyword>
<comment type="subcellular location">
    <subcellularLocation>
        <location evidence="7">Cell membrane</location>
        <topology evidence="7">Multi-pass membrane protein</topology>
    </subcellularLocation>
    <subcellularLocation>
        <location evidence="1">Membrane</location>
        <topology evidence="1">Multi-pass membrane protein</topology>
    </subcellularLocation>
</comment>
<dbReference type="GO" id="GO:0046872">
    <property type="term" value="F:metal ion binding"/>
    <property type="evidence" value="ECO:0007669"/>
    <property type="project" value="UniProtKB-KW"/>
</dbReference>
<feature type="transmembrane region" description="Helical" evidence="7">
    <location>
        <begin position="29"/>
        <end position="48"/>
    </location>
</feature>
<dbReference type="GO" id="GO:0030091">
    <property type="term" value="P:protein repair"/>
    <property type="evidence" value="ECO:0007669"/>
    <property type="project" value="UniProtKB-UniRule"/>
</dbReference>
<comment type="caution">
    <text evidence="9">The sequence shown here is derived from an EMBL/GenBank/DDBJ whole genome shotgun (WGS) entry which is preliminary data.</text>
</comment>
<evidence type="ECO:0000259" key="8">
    <source>
        <dbReference type="Pfam" id="PF01794"/>
    </source>
</evidence>
<dbReference type="EMBL" id="JAACAK010000028">
    <property type="protein sequence ID" value="NIR74218.1"/>
    <property type="molecule type" value="Genomic_DNA"/>
</dbReference>
<gene>
    <name evidence="7" type="primary">msrQ</name>
    <name evidence="9" type="ORF">GWO12_03765</name>
</gene>
<proteinExistence type="inferred from homology"/>
<dbReference type="GO" id="GO:0010181">
    <property type="term" value="F:FMN binding"/>
    <property type="evidence" value="ECO:0007669"/>
    <property type="project" value="UniProtKB-UniRule"/>
</dbReference>
<evidence type="ECO:0000256" key="5">
    <source>
        <dbReference type="ARBA" id="ARBA00023004"/>
    </source>
</evidence>
<organism evidence="9 10">
    <name type="scientific">Candidatus Kutchimonas denitrificans</name>
    <dbReference type="NCBI Taxonomy" id="3056748"/>
    <lineage>
        <taxon>Bacteria</taxon>
        <taxon>Pseudomonadati</taxon>
        <taxon>Gemmatimonadota</taxon>
        <taxon>Gemmatimonadia</taxon>
        <taxon>Candidatus Palauibacterales</taxon>
        <taxon>Candidatus Palauibacteraceae</taxon>
        <taxon>Candidatus Kutchimonas</taxon>
    </lineage>
</organism>
<keyword evidence="7" id="KW-0288">FMN</keyword>
<comment type="cofactor">
    <cofactor evidence="7">
        <name>heme b</name>
        <dbReference type="ChEBI" id="CHEBI:60344"/>
    </cofactor>
    <text evidence="7">Binds 1 heme b (iron(II)-protoporphyrin IX) group per subunit.</text>
</comment>
<comment type="subunit">
    <text evidence="7">Heterodimer of a catalytic subunit (MsrP) and a heme-binding subunit (MsrQ).</text>
</comment>
<keyword evidence="7" id="KW-0479">Metal-binding</keyword>
<evidence type="ECO:0000256" key="2">
    <source>
        <dbReference type="ARBA" id="ARBA00022448"/>
    </source>
</evidence>
<evidence type="ECO:0000256" key="3">
    <source>
        <dbReference type="ARBA" id="ARBA00022692"/>
    </source>
</evidence>
<keyword evidence="5 7" id="KW-0408">Iron</keyword>
<keyword evidence="7" id="KW-0249">Electron transport</keyword>
<comment type="similarity">
    <text evidence="7">Belongs to the MsrQ family.</text>
</comment>
<keyword evidence="7" id="KW-0349">Heme</keyword>
<comment type="caution">
    <text evidence="7">Lacks conserved residue(s) required for the propagation of feature annotation.</text>
</comment>
<keyword evidence="2 7" id="KW-0813">Transport</keyword>
<keyword evidence="4 7" id="KW-1133">Transmembrane helix</keyword>
<keyword evidence="6 7" id="KW-0472">Membrane</keyword>
<dbReference type="PANTHER" id="PTHR36964">
    <property type="entry name" value="PROTEIN-METHIONINE-SULFOXIDE REDUCTASE HEME-BINDING SUBUNIT MSRQ"/>
    <property type="match status" value="1"/>
</dbReference>